<evidence type="ECO:0000256" key="4">
    <source>
        <dbReference type="ARBA" id="ARBA00023270"/>
    </source>
</evidence>
<dbReference type="SUPFAM" id="SSF51569">
    <property type="entry name" value="Aldolase"/>
    <property type="match status" value="1"/>
</dbReference>
<dbReference type="Gene3D" id="3.20.20.70">
    <property type="entry name" value="Aldolase class I"/>
    <property type="match status" value="1"/>
</dbReference>
<feature type="active site" description="Proton donor/acceptor" evidence="6">
    <location>
        <position position="182"/>
    </location>
</feature>
<dbReference type="SMART" id="SM01133">
    <property type="entry name" value="DeoC"/>
    <property type="match status" value="1"/>
</dbReference>
<dbReference type="RefSeq" id="WP_230741296.1">
    <property type="nucleotide sequence ID" value="NZ_PGCK01000003.1"/>
</dbReference>
<evidence type="ECO:0000256" key="2">
    <source>
        <dbReference type="ARBA" id="ARBA00022490"/>
    </source>
</evidence>
<dbReference type="PANTHER" id="PTHR10889:SF1">
    <property type="entry name" value="DEOXYRIBOSE-PHOSPHATE ALDOLASE"/>
    <property type="match status" value="1"/>
</dbReference>
<dbReference type="GO" id="GO:0009264">
    <property type="term" value="P:deoxyribonucleotide catabolic process"/>
    <property type="evidence" value="ECO:0007669"/>
    <property type="project" value="UniProtKB-UniRule"/>
</dbReference>
<keyword evidence="2 6" id="KW-0963">Cytoplasm</keyword>
<comment type="catalytic activity">
    <reaction evidence="5 6">
        <text>2-deoxy-D-ribose 5-phosphate = D-glyceraldehyde 3-phosphate + acetaldehyde</text>
        <dbReference type="Rhea" id="RHEA:12821"/>
        <dbReference type="ChEBI" id="CHEBI:15343"/>
        <dbReference type="ChEBI" id="CHEBI:59776"/>
        <dbReference type="ChEBI" id="CHEBI:62877"/>
        <dbReference type="EC" id="4.1.2.4"/>
    </reaction>
</comment>
<keyword evidence="4 6" id="KW-0704">Schiff base</keyword>
<name>A0AAP2RBL0_9EURY</name>
<dbReference type="GO" id="GO:0016052">
    <property type="term" value="P:carbohydrate catabolic process"/>
    <property type="evidence" value="ECO:0007669"/>
    <property type="project" value="TreeGrafter"/>
</dbReference>
<comment type="pathway">
    <text evidence="6">Carbohydrate degradation; 2-deoxy-D-ribose 1-phosphate degradation; D-glyceraldehyde 3-phosphate and acetaldehyde from 2-deoxy-alpha-D-ribose 1-phosphate: step 2/2.</text>
</comment>
<dbReference type="GO" id="GO:0004139">
    <property type="term" value="F:deoxyribose-phosphate aldolase activity"/>
    <property type="evidence" value="ECO:0007669"/>
    <property type="project" value="UniProtKB-UniRule"/>
</dbReference>
<dbReference type="HAMAP" id="MF_00114">
    <property type="entry name" value="DeoC_type1"/>
    <property type="match status" value="1"/>
</dbReference>
<evidence type="ECO:0000313" key="7">
    <source>
        <dbReference type="EMBL" id="MCD1294468.1"/>
    </source>
</evidence>
<dbReference type="FunFam" id="3.20.20.70:FF:000044">
    <property type="entry name" value="Deoxyribose-phosphate aldolase"/>
    <property type="match status" value="1"/>
</dbReference>
<dbReference type="InterPro" id="IPR011343">
    <property type="entry name" value="DeoC"/>
</dbReference>
<gene>
    <name evidence="6 7" type="primary">deoC</name>
    <name evidence="7" type="ORF">CUJ83_05570</name>
</gene>
<evidence type="ECO:0000256" key="5">
    <source>
        <dbReference type="ARBA" id="ARBA00048791"/>
    </source>
</evidence>
<evidence type="ECO:0000256" key="1">
    <source>
        <dbReference type="ARBA" id="ARBA00010936"/>
    </source>
</evidence>
<organism evidence="7 8">
    <name type="scientific">Methanooceanicella nereidis</name>
    <dbReference type="NCBI Taxonomy" id="2052831"/>
    <lineage>
        <taxon>Archaea</taxon>
        <taxon>Methanobacteriati</taxon>
        <taxon>Methanobacteriota</taxon>
        <taxon>Stenosarchaea group</taxon>
        <taxon>Methanomicrobia</taxon>
        <taxon>Methanocellales</taxon>
        <taxon>Methanocellaceae</taxon>
        <taxon>Methanooceanicella</taxon>
    </lineage>
</organism>
<keyword evidence="3 6" id="KW-0456">Lyase</keyword>
<comment type="subcellular location">
    <subcellularLocation>
        <location evidence="6">Cytoplasm</location>
    </subcellularLocation>
</comment>
<proteinExistence type="inferred from homology"/>
<dbReference type="GO" id="GO:0006018">
    <property type="term" value="P:2-deoxyribose 1-phosphate catabolic process"/>
    <property type="evidence" value="ECO:0007669"/>
    <property type="project" value="UniProtKB-UniRule"/>
</dbReference>
<accession>A0AAP2RBL0</accession>
<dbReference type="InterPro" id="IPR028581">
    <property type="entry name" value="DeoC_typeI"/>
</dbReference>
<dbReference type="GO" id="GO:0005737">
    <property type="term" value="C:cytoplasm"/>
    <property type="evidence" value="ECO:0007669"/>
    <property type="project" value="UniProtKB-SubCell"/>
</dbReference>
<dbReference type="CDD" id="cd00959">
    <property type="entry name" value="DeoC"/>
    <property type="match status" value="1"/>
</dbReference>
<dbReference type="InterPro" id="IPR013785">
    <property type="entry name" value="Aldolase_TIM"/>
</dbReference>
<dbReference type="Pfam" id="PF01791">
    <property type="entry name" value="DeoC"/>
    <property type="match status" value="1"/>
</dbReference>
<keyword evidence="8" id="KW-1185">Reference proteome</keyword>
<dbReference type="InterPro" id="IPR002915">
    <property type="entry name" value="DeoC/FbaB/LacD_aldolase"/>
</dbReference>
<protein>
    <recommendedName>
        <fullName evidence="6">Deoxyribose-phosphate aldolase</fullName>
        <shortName evidence="6">DERA</shortName>
        <ecNumber evidence="6">4.1.2.4</ecNumber>
    </recommendedName>
    <alternativeName>
        <fullName evidence="6">2-deoxy-D-ribose 5-phosphate aldolase</fullName>
    </alternativeName>
    <alternativeName>
        <fullName evidence="6">Phosphodeoxyriboaldolase</fullName>
        <shortName evidence="6">Deoxyriboaldolase</shortName>
    </alternativeName>
</protein>
<dbReference type="PANTHER" id="PTHR10889">
    <property type="entry name" value="DEOXYRIBOSE-PHOSPHATE ALDOLASE"/>
    <property type="match status" value="1"/>
</dbReference>
<dbReference type="PIRSF" id="PIRSF001357">
    <property type="entry name" value="DeoC"/>
    <property type="match status" value="1"/>
</dbReference>
<sequence length="216" mass="22915">MDKKDLAKYIDHTNVRPYASEKDILKLCDEAIKYGFASACVASCWVPLAREKLSGSGVRVCSVVGFPFGAEIYHTKAFEAKTAVASGADEIDAVINIGYLKSGRLDYMASELSGIVEASGNATVKIIIETCYLTPDEIIQASKLVRNSGAAFVKTSTGYGPSGARLEDVELIKTEVPGIRIKASGGIRTLEDANKFINAGASRIGTSAGPTIVEDL</sequence>
<dbReference type="NCBIfam" id="TIGR00126">
    <property type="entry name" value="deoC"/>
    <property type="match status" value="1"/>
</dbReference>
<feature type="active site" description="Schiff-base intermediate with acetaldehyde" evidence="6">
    <location>
        <position position="154"/>
    </location>
</feature>
<comment type="caution">
    <text evidence="7">The sequence shown here is derived from an EMBL/GenBank/DDBJ whole genome shotgun (WGS) entry which is preliminary data.</text>
</comment>
<dbReference type="AlphaFoldDB" id="A0AAP2RBL0"/>
<dbReference type="EMBL" id="PGCK01000003">
    <property type="protein sequence ID" value="MCD1294468.1"/>
    <property type="molecule type" value="Genomic_DNA"/>
</dbReference>
<feature type="active site" description="Proton donor/acceptor" evidence="6">
    <location>
        <position position="92"/>
    </location>
</feature>
<reference evidence="7 8" key="1">
    <citation type="submission" date="2017-11" db="EMBL/GenBank/DDBJ databases">
        <title>Isolation and Characterization of Family Methanocellaceae Species from Potential Methane Hydrate Area Offshore Southwestern Taiwan.</title>
        <authorList>
            <person name="Zhang W.-L."/>
            <person name="Chen W.-C."/>
            <person name="Lai M.-C."/>
            <person name="Chen S.-C."/>
        </authorList>
    </citation>
    <scope>NUCLEOTIDE SEQUENCE [LARGE SCALE GENOMIC DNA]</scope>
    <source>
        <strain evidence="7 8">CWC-04</strain>
    </source>
</reference>
<comment type="similarity">
    <text evidence="1 6">Belongs to the DeoC/FbaB aldolase family. DeoC type 1 subfamily.</text>
</comment>
<evidence type="ECO:0000256" key="6">
    <source>
        <dbReference type="HAMAP-Rule" id="MF_00114"/>
    </source>
</evidence>
<comment type="function">
    <text evidence="6">Catalyzes a reversible aldol reaction between acetaldehyde and D-glyceraldehyde 3-phosphate to generate 2-deoxy-D-ribose 5-phosphate.</text>
</comment>
<dbReference type="Proteomes" id="UP001320159">
    <property type="component" value="Unassembled WGS sequence"/>
</dbReference>
<evidence type="ECO:0000256" key="3">
    <source>
        <dbReference type="ARBA" id="ARBA00023239"/>
    </source>
</evidence>
<evidence type="ECO:0000313" key="8">
    <source>
        <dbReference type="Proteomes" id="UP001320159"/>
    </source>
</evidence>
<dbReference type="EC" id="4.1.2.4" evidence="6"/>